<evidence type="ECO:0000256" key="3">
    <source>
        <dbReference type="ARBA" id="ARBA00022989"/>
    </source>
</evidence>
<evidence type="ECO:0000313" key="8">
    <source>
        <dbReference type="Proteomes" id="UP000295722"/>
    </source>
</evidence>
<feature type="transmembrane region" description="Helical" evidence="5">
    <location>
        <begin position="58"/>
        <end position="78"/>
    </location>
</feature>
<evidence type="ECO:0000259" key="6">
    <source>
        <dbReference type="PROSITE" id="PS50850"/>
    </source>
</evidence>
<feature type="transmembrane region" description="Helical" evidence="5">
    <location>
        <begin position="150"/>
        <end position="170"/>
    </location>
</feature>
<keyword evidence="4 5" id="KW-0472">Membrane</keyword>
<evidence type="ECO:0000313" key="7">
    <source>
        <dbReference type="EMBL" id="TDG23661.1"/>
    </source>
</evidence>
<dbReference type="Proteomes" id="UP000295722">
    <property type="component" value="Unassembled WGS sequence"/>
</dbReference>
<dbReference type="PROSITE" id="PS00217">
    <property type="entry name" value="SUGAR_TRANSPORT_2"/>
    <property type="match status" value="1"/>
</dbReference>
<gene>
    <name evidence="7" type="ORF">EYW47_13085</name>
</gene>
<feature type="transmembrane region" description="Helical" evidence="5">
    <location>
        <begin position="348"/>
        <end position="372"/>
    </location>
</feature>
<dbReference type="RefSeq" id="WP_133195262.1">
    <property type="nucleotide sequence ID" value="NZ_JBHUCW010000006.1"/>
</dbReference>
<feature type="transmembrane region" description="Helical" evidence="5">
    <location>
        <begin position="227"/>
        <end position="252"/>
    </location>
</feature>
<dbReference type="GO" id="GO:0016020">
    <property type="term" value="C:membrane"/>
    <property type="evidence" value="ECO:0007669"/>
    <property type="project" value="UniProtKB-SubCell"/>
</dbReference>
<feature type="domain" description="Major facilitator superfamily (MFS) profile" evidence="6">
    <location>
        <begin position="24"/>
        <end position="408"/>
    </location>
</feature>
<name>A0A4R5MAG5_9BURK</name>
<dbReference type="PROSITE" id="PS50850">
    <property type="entry name" value="MFS"/>
    <property type="match status" value="1"/>
</dbReference>
<dbReference type="InterPro" id="IPR036259">
    <property type="entry name" value="MFS_trans_sf"/>
</dbReference>
<dbReference type="InterPro" id="IPR020846">
    <property type="entry name" value="MFS_dom"/>
</dbReference>
<organism evidence="7 8">
    <name type="scientific">Paraburkholderia silviterrae</name>
    <dbReference type="NCBI Taxonomy" id="2528715"/>
    <lineage>
        <taxon>Bacteria</taxon>
        <taxon>Pseudomonadati</taxon>
        <taxon>Pseudomonadota</taxon>
        <taxon>Betaproteobacteria</taxon>
        <taxon>Burkholderiales</taxon>
        <taxon>Burkholderiaceae</taxon>
        <taxon>Paraburkholderia</taxon>
    </lineage>
</organism>
<dbReference type="InterPro" id="IPR005829">
    <property type="entry name" value="Sugar_transporter_CS"/>
</dbReference>
<keyword evidence="2 5" id="KW-0812">Transmembrane</keyword>
<dbReference type="OrthoDB" id="9810492at2"/>
<feature type="transmembrane region" description="Helical" evidence="5">
    <location>
        <begin position="20"/>
        <end position="37"/>
    </location>
</feature>
<feature type="transmembrane region" description="Helical" evidence="5">
    <location>
        <begin position="294"/>
        <end position="312"/>
    </location>
</feature>
<feature type="transmembrane region" description="Helical" evidence="5">
    <location>
        <begin position="90"/>
        <end position="116"/>
    </location>
</feature>
<dbReference type="InterPro" id="IPR050382">
    <property type="entry name" value="MFS_Na/Anion_cotransporter"/>
</dbReference>
<sequence>MSTPKIVSTENVATQKQPTRWWVVALMFFFGWMFIYADRTILNPVMSSIGQTFGLDKAGLGLLSSVFFLTYAIVQIPSGMLGDRFGRLKFIILGFVIFGTFTGLTGVMGGVGFLFIMRAMVGFGQGFYYGPQYSLSGEMLPEKYRTLGSAIINSGQAFGISLGMIGSSFIAFDMGLGWQGPFWFFAIPTVIVGVLMFLLIREPKKVASAASSEPKPSILSLFKNRNLVMTFIMVFCSLYGFFVMITWLPTYLAEIWQVPKSQTGFVASLTAWTSVPAALLIAWVSDRIGKRKPLLMIVFPGAIVSILLLMFAPSYQVVIVALVLYGLLGKLATDPLLVALCGTNSPKAITATAFGTFNFIGMSSSILAPYVTGWLVDTTGSWNTGFYLAIGLLAIAFVAALFLREPRKVEN</sequence>
<dbReference type="Pfam" id="PF07690">
    <property type="entry name" value="MFS_1"/>
    <property type="match status" value="1"/>
</dbReference>
<dbReference type="SUPFAM" id="SSF103473">
    <property type="entry name" value="MFS general substrate transporter"/>
    <property type="match status" value="1"/>
</dbReference>
<evidence type="ECO:0000256" key="1">
    <source>
        <dbReference type="ARBA" id="ARBA00004141"/>
    </source>
</evidence>
<keyword evidence="8" id="KW-1185">Reference proteome</keyword>
<dbReference type="InterPro" id="IPR011701">
    <property type="entry name" value="MFS"/>
</dbReference>
<protein>
    <submittedName>
        <fullName evidence="7">MFS transporter</fullName>
    </submittedName>
</protein>
<keyword evidence="3 5" id="KW-1133">Transmembrane helix</keyword>
<dbReference type="AlphaFoldDB" id="A0A4R5MAG5"/>
<dbReference type="GO" id="GO:0022857">
    <property type="term" value="F:transmembrane transporter activity"/>
    <property type="evidence" value="ECO:0007669"/>
    <property type="project" value="InterPro"/>
</dbReference>
<comment type="caution">
    <text evidence="7">The sequence shown here is derived from an EMBL/GenBank/DDBJ whole genome shotgun (WGS) entry which is preliminary data.</text>
</comment>
<feature type="transmembrane region" description="Helical" evidence="5">
    <location>
        <begin position="318"/>
        <end position="341"/>
    </location>
</feature>
<accession>A0A4R5MAG5</accession>
<dbReference type="EMBL" id="SMRP01000005">
    <property type="protein sequence ID" value="TDG23661.1"/>
    <property type="molecule type" value="Genomic_DNA"/>
</dbReference>
<feature type="transmembrane region" description="Helical" evidence="5">
    <location>
        <begin position="264"/>
        <end position="282"/>
    </location>
</feature>
<feature type="transmembrane region" description="Helical" evidence="5">
    <location>
        <begin position="384"/>
        <end position="403"/>
    </location>
</feature>
<dbReference type="PANTHER" id="PTHR11662">
    <property type="entry name" value="SOLUTE CARRIER FAMILY 17"/>
    <property type="match status" value="1"/>
</dbReference>
<evidence type="ECO:0000256" key="2">
    <source>
        <dbReference type="ARBA" id="ARBA00022692"/>
    </source>
</evidence>
<dbReference type="PANTHER" id="PTHR11662:SF399">
    <property type="entry name" value="FI19708P1-RELATED"/>
    <property type="match status" value="1"/>
</dbReference>
<feature type="transmembrane region" description="Helical" evidence="5">
    <location>
        <begin position="182"/>
        <end position="200"/>
    </location>
</feature>
<evidence type="ECO:0000256" key="4">
    <source>
        <dbReference type="ARBA" id="ARBA00023136"/>
    </source>
</evidence>
<reference evidence="7 8" key="1">
    <citation type="submission" date="2019-03" db="EMBL/GenBank/DDBJ databases">
        <title>Paraburkholderia sp. 4M-K11, isolated from subtropical forest soil.</title>
        <authorList>
            <person name="Gao Z.-H."/>
            <person name="Qiu L.-H."/>
        </authorList>
    </citation>
    <scope>NUCLEOTIDE SEQUENCE [LARGE SCALE GENOMIC DNA]</scope>
    <source>
        <strain evidence="7 8">4M-K11</strain>
    </source>
</reference>
<evidence type="ECO:0000256" key="5">
    <source>
        <dbReference type="SAM" id="Phobius"/>
    </source>
</evidence>
<comment type="subcellular location">
    <subcellularLocation>
        <location evidence="1">Membrane</location>
        <topology evidence="1">Multi-pass membrane protein</topology>
    </subcellularLocation>
</comment>
<proteinExistence type="predicted"/>
<dbReference type="Gene3D" id="1.20.1250.20">
    <property type="entry name" value="MFS general substrate transporter like domains"/>
    <property type="match status" value="2"/>
</dbReference>